<keyword evidence="2" id="KW-1185">Reference proteome</keyword>
<protein>
    <submittedName>
        <fullName evidence="1">Uncharacterized protein</fullName>
    </submittedName>
</protein>
<dbReference type="Proteomes" id="UP000276215">
    <property type="component" value="Unassembled WGS sequence"/>
</dbReference>
<evidence type="ECO:0000313" key="2">
    <source>
        <dbReference type="Proteomes" id="UP000276215"/>
    </source>
</evidence>
<proteinExistence type="predicted"/>
<gene>
    <name evidence="1" type="ORF">L873DRAFT_1795930</name>
</gene>
<dbReference type="EMBL" id="ML120559">
    <property type="protein sequence ID" value="RPA89728.1"/>
    <property type="molecule type" value="Genomic_DNA"/>
</dbReference>
<sequence length="120" mass="12673">MENSITDVLNSARLAQTSTHAMSGQVDQVIGSSSNTGGMGKCEASKLGAIVYKGLGGDRFIGTTDLCNLGEEGGISIEVSEGNVQISSWAEFLNQSPEQDQDSQPSEQVEVDPCFVVCKR</sequence>
<evidence type="ECO:0000313" key="1">
    <source>
        <dbReference type="EMBL" id="RPA89728.1"/>
    </source>
</evidence>
<reference evidence="1 2" key="1">
    <citation type="journal article" date="2018" name="Nat. Ecol. Evol.">
        <title>Pezizomycetes genomes reveal the molecular basis of ectomycorrhizal truffle lifestyle.</title>
        <authorList>
            <person name="Murat C."/>
            <person name="Payen T."/>
            <person name="Noel B."/>
            <person name="Kuo A."/>
            <person name="Morin E."/>
            <person name="Chen J."/>
            <person name="Kohler A."/>
            <person name="Krizsan K."/>
            <person name="Balestrini R."/>
            <person name="Da Silva C."/>
            <person name="Montanini B."/>
            <person name="Hainaut M."/>
            <person name="Levati E."/>
            <person name="Barry K.W."/>
            <person name="Belfiori B."/>
            <person name="Cichocki N."/>
            <person name="Clum A."/>
            <person name="Dockter R.B."/>
            <person name="Fauchery L."/>
            <person name="Guy J."/>
            <person name="Iotti M."/>
            <person name="Le Tacon F."/>
            <person name="Lindquist E.A."/>
            <person name="Lipzen A."/>
            <person name="Malagnac F."/>
            <person name="Mello A."/>
            <person name="Molinier V."/>
            <person name="Miyauchi S."/>
            <person name="Poulain J."/>
            <person name="Riccioni C."/>
            <person name="Rubini A."/>
            <person name="Sitrit Y."/>
            <person name="Splivallo R."/>
            <person name="Traeger S."/>
            <person name="Wang M."/>
            <person name="Zifcakova L."/>
            <person name="Wipf D."/>
            <person name="Zambonelli A."/>
            <person name="Paolocci F."/>
            <person name="Nowrousian M."/>
            <person name="Ottonello S."/>
            <person name="Baldrian P."/>
            <person name="Spatafora J.W."/>
            <person name="Henrissat B."/>
            <person name="Nagy L.G."/>
            <person name="Aury J.M."/>
            <person name="Wincker P."/>
            <person name="Grigoriev I.V."/>
            <person name="Bonfante P."/>
            <person name="Martin F.M."/>
        </authorList>
    </citation>
    <scope>NUCLEOTIDE SEQUENCE [LARGE SCALE GENOMIC DNA]</scope>
    <source>
        <strain evidence="1 2">120613-1</strain>
    </source>
</reference>
<dbReference type="AlphaFoldDB" id="A0A3N4IY57"/>
<name>A0A3N4IY57_9PEZI</name>
<organism evidence="1 2">
    <name type="scientific">Choiromyces venosus 120613-1</name>
    <dbReference type="NCBI Taxonomy" id="1336337"/>
    <lineage>
        <taxon>Eukaryota</taxon>
        <taxon>Fungi</taxon>
        <taxon>Dikarya</taxon>
        <taxon>Ascomycota</taxon>
        <taxon>Pezizomycotina</taxon>
        <taxon>Pezizomycetes</taxon>
        <taxon>Pezizales</taxon>
        <taxon>Tuberaceae</taxon>
        <taxon>Choiromyces</taxon>
    </lineage>
</organism>
<accession>A0A3N4IY57</accession>